<evidence type="ECO:0000313" key="4">
    <source>
        <dbReference type="EMBL" id="HFH29471.1"/>
    </source>
</evidence>
<dbReference type="GO" id="GO:0016791">
    <property type="term" value="F:phosphatase activity"/>
    <property type="evidence" value="ECO:0007669"/>
    <property type="project" value="TreeGrafter"/>
</dbReference>
<name>A0A7C3E783_9SPIR</name>
<dbReference type="GO" id="GO:0005737">
    <property type="term" value="C:cytoplasm"/>
    <property type="evidence" value="ECO:0007669"/>
    <property type="project" value="TreeGrafter"/>
</dbReference>
<dbReference type="PROSITE" id="PS00659">
    <property type="entry name" value="GLYCOSYL_HYDROL_F5"/>
    <property type="match status" value="1"/>
</dbReference>
<dbReference type="InterPro" id="IPR013078">
    <property type="entry name" value="His_Pase_superF_clade-1"/>
</dbReference>
<dbReference type="EMBL" id="DSVL01000252">
    <property type="protein sequence ID" value="HFH29471.1"/>
    <property type="molecule type" value="Genomic_DNA"/>
</dbReference>
<dbReference type="GO" id="GO:0005975">
    <property type="term" value="P:carbohydrate metabolic process"/>
    <property type="evidence" value="ECO:0007669"/>
    <property type="project" value="InterPro"/>
</dbReference>
<organism evidence="4">
    <name type="scientific">Gracilinema caldarium</name>
    <dbReference type="NCBI Taxonomy" id="215591"/>
    <lineage>
        <taxon>Bacteria</taxon>
        <taxon>Pseudomonadati</taxon>
        <taxon>Spirochaetota</taxon>
        <taxon>Spirochaetia</taxon>
        <taxon>Spirochaetales</taxon>
        <taxon>Breznakiellaceae</taxon>
        <taxon>Gracilinema</taxon>
    </lineage>
</organism>
<dbReference type="SUPFAM" id="SSF53254">
    <property type="entry name" value="Phosphoglycerate mutase-like"/>
    <property type="match status" value="1"/>
</dbReference>
<evidence type="ECO:0000256" key="3">
    <source>
        <dbReference type="PIRSR" id="PIRSR613078-2"/>
    </source>
</evidence>
<sequence>MNTMSERVDGDFFQNLKHPVEFVFIRHGESEGNANGVFQGLLDYPLTDRGREQARLRGRQLQALPFCSKPDLVGLYTSPMGRARETAELIAESADFVKPQVVPSLTELDTGVWTGKAWADVKSETNELWPHFRSKSWAAIPEAESEAALYDRALASWAFLRDQAIEHKQHGVIAVSHAGFLQWLFRVTFGCRSWFPLIPVHNCGMFRFKVEPIGKQHSPYVAWDTINEPLPTSL</sequence>
<dbReference type="CDD" id="cd07067">
    <property type="entry name" value="HP_PGM_like"/>
    <property type="match status" value="1"/>
</dbReference>
<dbReference type="AlphaFoldDB" id="A0A7C3E783"/>
<feature type="binding site" evidence="3">
    <location>
        <begin position="26"/>
        <end position="33"/>
    </location>
    <ligand>
        <name>substrate</name>
    </ligand>
</feature>
<dbReference type="InterPro" id="IPR018087">
    <property type="entry name" value="Glyco_hydro_5_CS"/>
</dbReference>
<feature type="binding site" evidence="3">
    <location>
        <position position="82"/>
    </location>
    <ligand>
        <name>substrate</name>
    </ligand>
</feature>
<comment type="caution">
    <text evidence="4">The sequence shown here is derived from an EMBL/GenBank/DDBJ whole genome shotgun (WGS) entry which is preliminary data.</text>
</comment>
<keyword evidence="2" id="KW-0326">Glycosidase</keyword>
<dbReference type="GO" id="GO:0004553">
    <property type="term" value="F:hydrolase activity, hydrolyzing O-glycosyl compounds"/>
    <property type="evidence" value="ECO:0007669"/>
    <property type="project" value="InterPro"/>
</dbReference>
<dbReference type="InterPro" id="IPR050275">
    <property type="entry name" value="PGM_Phosphatase"/>
</dbReference>
<proteinExistence type="predicted"/>
<reference evidence="4" key="1">
    <citation type="journal article" date="2020" name="mSystems">
        <title>Genome- and Community-Level Interaction Insights into Carbon Utilization and Element Cycling Functions of Hydrothermarchaeota in Hydrothermal Sediment.</title>
        <authorList>
            <person name="Zhou Z."/>
            <person name="Liu Y."/>
            <person name="Xu W."/>
            <person name="Pan J."/>
            <person name="Luo Z.H."/>
            <person name="Li M."/>
        </authorList>
    </citation>
    <scope>NUCLEOTIDE SEQUENCE [LARGE SCALE GENOMIC DNA]</scope>
    <source>
        <strain evidence="4">SpSt-503</strain>
    </source>
</reference>
<gene>
    <name evidence="4" type="ORF">ENS59_08165</name>
</gene>
<evidence type="ECO:0000256" key="1">
    <source>
        <dbReference type="ARBA" id="ARBA00022801"/>
    </source>
</evidence>
<evidence type="ECO:0000256" key="2">
    <source>
        <dbReference type="ARBA" id="ARBA00023295"/>
    </source>
</evidence>
<dbReference type="PANTHER" id="PTHR48100:SF1">
    <property type="entry name" value="HISTIDINE PHOSPHATASE FAMILY PROTEIN-RELATED"/>
    <property type="match status" value="1"/>
</dbReference>
<dbReference type="InterPro" id="IPR029033">
    <property type="entry name" value="His_PPase_superfam"/>
</dbReference>
<dbReference type="Gene3D" id="3.40.50.1240">
    <property type="entry name" value="Phosphoglycerate mutase-like"/>
    <property type="match status" value="1"/>
</dbReference>
<dbReference type="PANTHER" id="PTHR48100">
    <property type="entry name" value="BROAD-SPECIFICITY PHOSPHATASE YOR283W-RELATED"/>
    <property type="match status" value="1"/>
</dbReference>
<dbReference type="SMART" id="SM00855">
    <property type="entry name" value="PGAM"/>
    <property type="match status" value="1"/>
</dbReference>
<protein>
    <submittedName>
        <fullName evidence="4">Histidine phosphatase family protein</fullName>
    </submittedName>
</protein>
<accession>A0A7C3E783</accession>
<dbReference type="Pfam" id="PF00300">
    <property type="entry name" value="His_Phos_1"/>
    <property type="match status" value="1"/>
</dbReference>
<keyword evidence="1" id="KW-0378">Hydrolase</keyword>